<reference evidence="1" key="1">
    <citation type="submission" date="2022-12" db="EMBL/GenBank/DDBJ databases">
        <title>Bacterial isolates from different developmental stages of Nematostella vectensis.</title>
        <authorList>
            <person name="Fraune S."/>
        </authorList>
    </citation>
    <scope>NUCLEOTIDE SEQUENCE</scope>
    <source>
        <strain evidence="1">G21630-S1</strain>
    </source>
</reference>
<gene>
    <name evidence="1" type="ORF">O4H49_03565</name>
</gene>
<evidence type="ECO:0000313" key="1">
    <source>
        <dbReference type="EMBL" id="MCZ4279841.1"/>
    </source>
</evidence>
<comment type="caution">
    <text evidence="1">The sequence shown here is derived from an EMBL/GenBank/DDBJ whole genome shotgun (WGS) entry which is preliminary data.</text>
</comment>
<dbReference type="RefSeq" id="WP_269422038.1">
    <property type="nucleotide sequence ID" value="NZ_JAPWGY010000001.1"/>
</dbReference>
<proteinExistence type="predicted"/>
<keyword evidence="2" id="KW-1185">Reference proteome</keyword>
<accession>A0ABT4LHK3</accession>
<sequence length="173" mass="18842">MINLSSLSLYNHTAENNPSASQIMEQAKRQALASGNTAVSSEQSGREGDKITISAEAQKMIYQQALDTPRSDQERAADLVKAMPSALKYLKASMNWMDAANAAPASNTAVYEELKQAQVKDQLQNPMEYLGQLDRTTLAKHADALDFTLPQSLAELTEKQARALVASVFSHGK</sequence>
<dbReference type="EMBL" id="JAPWGY010000001">
    <property type="protein sequence ID" value="MCZ4279841.1"/>
    <property type="molecule type" value="Genomic_DNA"/>
</dbReference>
<dbReference type="Proteomes" id="UP001069802">
    <property type="component" value="Unassembled WGS sequence"/>
</dbReference>
<name>A0ABT4LHK3_9PROT</name>
<organism evidence="1 2">
    <name type="scientific">Kiloniella laminariae</name>
    <dbReference type="NCBI Taxonomy" id="454162"/>
    <lineage>
        <taxon>Bacteria</taxon>
        <taxon>Pseudomonadati</taxon>
        <taxon>Pseudomonadota</taxon>
        <taxon>Alphaproteobacteria</taxon>
        <taxon>Rhodospirillales</taxon>
        <taxon>Kiloniellaceae</taxon>
        <taxon>Kiloniella</taxon>
    </lineage>
</organism>
<evidence type="ECO:0008006" key="3">
    <source>
        <dbReference type="Google" id="ProtNLM"/>
    </source>
</evidence>
<protein>
    <recommendedName>
        <fullName evidence="3">DUF4142 domain-containing protein</fullName>
    </recommendedName>
</protein>
<evidence type="ECO:0000313" key="2">
    <source>
        <dbReference type="Proteomes" id="UP001069802"/>
    </source>
</evidence>